<dbReference type="Proteomes" id="UP000659654">
    <property type="component" value="Unassembled WGS sequence"/>
</dbReference>
<dbReference type="Pfam" id="PF02263">
    <property type="entry name" value="GBP"/>
    <property type="match status" value="1"/>
</dbReference>
<proteinExistence type="inferred from homology"/>
<keyword evidence="10" id="KW-1185">Reference proteome</keyword>
<sequence length="530" mass="59794">MKPMTSADAEIPRPFQIEAGVHDPMEHRHKIRPVQLFVPSNSNPNALRMNKNALNAVLNHSSVANRKVVVISVAGTFRKGKSFLLNFFLEYLYILQYSQKELHSNLEMEWLHDETVLDGFHWRSGAKRDTVGIWLWGEPILVDGPNGERYAVLLMDTQGTFDQTSSGYPASTAVFTLSTMLSSCQCFNLHEMITEEALELFKFFTDYGKLAFDEAMEFGTPFQNLHFLIRDFRTNESYPFGVRGGEKYLDDFLKPSEEMGKESREMREILVDCFEEINCFLLPYPGQKVAERGSFRGLVKDIKPAFRDEVKNMVQSLLNPNALKPKVINGKEISCRRFAEVVKEYAKIFDTHVYPSPRDFLNANIYLASTEAMAEAKQFYIKGMDRATKSSRMIPEKKLQEIHIKQGVKALNIYDRCPKVESGDIRSRNLARLQDQINKELERYKRQNEEKRVTGCASAMLACGDSPLLGLGLGSAASGAVAATVFSLQLGVVSAGIVAIPISLTALCGIWVWVTVKPTLRVCLGLERDI</sequence>
<evidence type="ECO:0000256" key="3">
    <source>
        <dbReference type="ARBA" id="ARBA00023134"/>
    </source>
</evidence>
<evidence type="ECO:0000313" key="8">
    <source>
        <dbReference type="EMBL" id="CAD5228691.1"/>
    </source>
</evidence>
<dbReference type="Proteomes" id="UP000095284">
    <property type="component" value="Unplaced"/>
</dbReference>
<name>A0A1I7RJ44_BURXY</name>
<reference evidence="8" key="2">
    <citation type="submission" date="2020-09" db="EMBL/GenBank/DDBJ databases">
        <authorList>
            <person name="Kikuchi T."/>
        </authorList>
    </citation>
    <scope>NUCLEOTIDE SEQUENCE</scope>
    <source>
        <strain evidence="8">Ka4C1</strain>
    </source>
</reference>
<evidence type="ECO:0000313" key="9">
    <source>
        <dbReference type="Proteomes" id="UP000095284"/>
    </source>
</evidence>
<dbReference type="SUPFAM" id="SSF52540">
    <property type="entry name" value="P-loop containing nucleoside triphosphate hydrolases"/>
    <property type="match status" value="1"/>
</dbReference>
<evidence type="ECO:0000256" key="1">
    <source>
        <dbReference type="ARBA" id="ARBA00022741"/>
    </source>
</evidence>
<feature type="coiled-coil region" evidence="5">
    <location>
        <begin position="427"/>
        <end position="454"/>
    </location>
</feature>
<dbReference type="FunFam" id="1.20.58.420:FF:000003">
    <property type="entry name" value="ATLastiN (Endoplasmic reticulum GTPase) related"/>
    <property type="match status" value="1"/>
</dbReference>
<keyword evidence="6" id="KW-0812">Transmembrane</keyword>
<feature type="transmembrane region" description="Helical" evidence="6">
    <location>
        <begin position="495"/>
        <end position="514"/>
    </location>
</feature>
<dbReference type="OrthoDB" id="7788754at2759"/>
<evidence type="ECO:0000256" key="4">
    <source>
        <dbReference type="PROSITE-ProRule" id="PRU01052"/>
    </source>
</evidence>
<feature type="domain" description="GB1/RHD3-type G" evidence="7">
    <location>
        <begin position="65"/>
        <end position="322"/>
    </location>
</feature>
<dbReference type="SMR" id="A0A1I7RJ44"/>
<keyword evidence="3" id="KW-0342">GTP-binding</keyword>
<dbReference type="SUPFAM" id="SSF48340">
    <property type="entry name" value="Interferon-induced guanylate-binding protein 1 (GBP1), C-terminal domain"/>
    <property type="match status" value="1"/>
</dbReference>
<dbReference type="eggNOG" id="KOG2037">
    <property type="taxonomic scope" value="Eukaryota"/>
</dbReference>
<dbReference type="CDD" id="cd01851">
    <property type="entry name" value="GBP"/>
    <property type="match status" value="1"/>
</dbReference>
<dbReference type="EMBL" id="CAJFCV020000004">
    <property type="protein sequence ID" value="CAG9119340.1"/>
    <property type="molecule type" value="Genomic_DNA"/>
</dbReference>
<evidence type="ECO:0000256" key="2">
    <source>
        <dbReference type="ARBA" id="ARBA00022801"/>
    </source>
</evidence>
<protein>
    <submittedName>
        <fullName evidence="8">(pine wood nematode) hypothetical protein</fullName>
    </submittedName>
    <submittedName>
        <fullName evidence="11">GB1/RHD3-type G domain-containing protein</fullName>
    </submittedName>
</protein>
<comment type="similarity">
    <text evidence="4">Belongs to the TRAFAC class dynamin-like GTPase superfamily. GB1/RHD3 GTPase family.</text>
</comment>
<dbReference type="GO" id="GO:0005525">
    <property type="term" value="F:GTP binding"/>
    <property type="evidence" value="ECO:0007669"/>
    <property type="project" value="UniProtKB-KW"/>
</dbReference>
<dbReference type="AlphaFoldDB" id="A0A1I7RJ44"/>
<dbReference type="InterPro" id="IPR015894">
    <property type="entry name" value="Guanylate-bd_N"/>
</dbReference>
<accession>A0A1I7RJ44</accession>
<dbReference type="WBParaSite" id="BXY_0072600.1">
    <property type="protein sequence ID" value="BXY_0072600.1"/>
    <property type="gene ID" value="BXY_0072600"/>
</dbReference>
<dbReference type="EMBL" id="CAJFDI010000004">
    <property type="protein sequence ID" value="CAD5228691.1"/>
    <property type="molecule type" value="Genomic_DNA"/>
</dbReference>
<dbReference type="InterPro" id="IPR030386">
    <property type="entry name" value="G_GB1_RHD3_dom"/>
</dbReference>
<dbReference type="Gene3D" id="3.40.50.300">
    <property type="entry name" value="P-loop containing nucleotide triphosphate hydrolases"/>
    <property type="match status" value="1"/>
</dbReference>
<keyword evidence="6" id="KW-1133">Transmembrane helix</keyword>
<reference evidence="11" key="1">
    <citation type="submission" date="2016-11" db="UniProtKB">
        <authorList>
            <consortium name="WormBaseParasite"/>
        </authorList>
    </citation>
    <scope>IDENTIFICATION</scope>
</reference>
<keyword evidence="6" id="KW-0472">Membrane</keyword>
<gene>
    <name evidence="8" type="ORF">BXYJ_LOCUS10571</name>
</gene>
<keyword evidence="1" id="KW-0547">Nucleotide-binding</keyword>
<dbReference type="Gene3D" id="1.20.58.420">
    <property type="entry name" value="AHSP"/>
    <property type="match status" value="1"/>
</dbReference>
<evidence type="ECO:0000256" key="6">
    <source>
        <dbReference type="SAM" id="Phobius"/>
    </source>
</evidence>
<evidence type="ECO:0000256" key="5">
    <source>
        <dbReference type="SAM" id="Coils"/>
    </source>
</evidence>
<keyword evidence="2" id="KW-0378">Hydrolase</keyword>
<dbReference type="Proteomes" id="UP000582659">
    <property type="component" value="Unassembled WGS sequence"/>
</dbReference>
<keyword evidence="5" id="KW-0175">Coiled coil</keyword>
<dbReference type="PROSITE" id="PS51715">
    <property type="entry name" value="G_GB1_RHD3"/>
    <property type="match status" value="1"/>
</dbReference>
<dbReference type="InterPro" id="IPR036543">
    <property type="entry name" value="Guanylate-bd_C_sf"/>
</dbReference>
<evidence type="ECO:0000313" key="10">
    <source>
        <dbReference type="Proteomes" id="UP000659654"/>
    </source>
</evidence>
<dbReference type="GO" id="GO:0003924">
    <property type="term" value="F:GTPase activity"/>
    <property type="evidence" value="ECO:0007669"/>
    <property type="project" value="InterPro"/>
</dbReference>
<evidence type="ECO:0000259" key="7">
    <source>
        <dbReference type="PROSITE" id="PS51715"/>
    </source>
</evidence>
<evidence type="ECO:0000313" key="11">
    <source>
        <dbReference type="WBParaSite" id="BXY_0072600.1"/>
    </source>
</evidence>
<dbReference type="PANTHER" id="PTHR10751">
    <property type="entry name" value="GUANYLATE BINDING PROTEIN"/>
    <property type="match status" value="1"/>
</dbReference>
<dbReference type="InterPro" id="IPR027417">
    <property type="entry name" value="P-loop_NTPase"/>
</dbReference>
<organism evidence="9 11">
    <name type="scientific">Bursaphelenchus xylophilus</name>
    <name type="common">Pinewood nematode worm</name>
    <name type="synonym">Aphelenchoides xylophilus</name>
    <dbReference type="NCBI Taxonomy" id="6326"/>
    <lineage>
        <taxon>Eukaryota</taxon>
        <taxon>Metazoa</taxon>
        <taxon>Ecdysozoa</taxon>
        <taxon>Nematoda</taxon>
        <taxon>Chromadorea</taxon>
        <taxon>Rhabditida</taxon>
        <taxon>Tylenchina</taxon>
        <taxon>Tylenchomorpha</taxon>
        <taxon>Aphelenchoidea</taxon>
        <taxon>Aphelenchoididae</taxon>
        <taxon>Bursaphelenchus</taxon>
    </lineage>
</organism>